<evidence type="ECO:0000313" key="3">
    <source>
        <dbReference type="EMBL" id="MFC4295908.1"/>
    </source>
</evidence>
<dbReference type="InterPro" id="IPR000971">
    <property type="entry name" value="Globin"/>
</dbReference>
<evidence type="ECO:0000259" key="2">
    <source>
        <dbReference type="Pfam" id="PF00042"/>
    </source>
</evidence>
<dbReference type="SUPFAM" id="SSF46458">
    <property type="entry name" value="Globin-like"/>
    <property type="match status" value="1"/>
</dbReference>
<evidence type="ECO:0000313" key="4">
    <source>
        <dbReference type="Proteomes" id="UP001595828"/>
    </source>
</evidence>
<dbReference type="InterPro" id="IPR009050">
    <property type="entry name" value="Globin-like_sf"/>
</dbReference>
<keyword evidence="4" id="KW-1185">Reference proteome</keyword>
<comment type="caution">
    <text evidence="3">The sequence shown here is derived from an EMBL/GenBank/DDBJ whole genome shotgun (WGS) entry which is preliminary data.</text>
</comment>
<organism evidence="3 4">
    <name type="scientific">Novosphingobium tardum</name>
    <dbReference type="NCBI Taxonomy" id="1538021"/>
    <lineage>
        <taxon>Bacteria</taxon>
        <taxon>Pseudomonadati</taxon>
        <taxon>Pseudomonadota</taxon>
        <taxon>Alphaproteobacteria</taxon>
        <taxon>Sphingomonadales</taxon>
        <taxon>Sphingomonadaceae</taxon>
        <taxon>Novosphingobium</taxon>
    </lineage>
</organism>
<comment type="similarity">
    <text evidence="1">Belongs to the globin family.</text>
</comment>
<feature type="domain" description="Globin" evidence="2">
    <location>
        <begin position="33"/>
        <end position="87"/>
    </location>
</feature>
<gene>
    <name evidence="3" type="ORF">ACFO0A_12655</name>
</gene>
<name>A0ABV8RR96_9SPHN</name>
<dbReference type="Pfam" id="PF00042">
    <property type="entry name" value="Globin"/>
    <property type="match status" value="1"/>
</dbReference>
<keyword evidence="1" id="KW-0349">Heme</keyword>
<accession>A0ABV8RR96</accession>
<keyword evidence="1" id="KW-0479">Metal-binding</keyword>
<proteinExistence type="inferred from homology"/>
<dbReference type="InterPro" id="IPR012292">
    <property type="entry name" value="Globin/Proto"/>
</dbReference>
<keyword evidence="1" id="KW-0813">Transport</keyword>
<dbReference type="RefSeq" id="WP_379539369.1">
    <property type="nucleotide sequence ID" value="NZ_JBHSDR010000006.1"/>
</dbReference>
<dbReference type="Gene3D" id="1.10.490.10">
    <property type="entry name" value="Globins"/>
    <property type="match status" value="1"/>
</dbReference>
<dbReference type="Proteomes" id="UP001595828">
    <property type="component" value="Unassembled WGS sequence"/>
</dbReference>
<sequence>MFYIVVPSTWPFFSATWFDHVRDVVGLPLLRPIEETASRHRALGITPAHYSCFGDFLSVGLKDLLGERATPSFLSAWSNTYWAIVGTISRSELGEAPKVTTGIGAIRELLLAV</sequence>
<reference evidence="4" key="1">
    <citation type="journal article" date="2019" name="Int. J. Syst. Evol. Microbiol.">
        <title>The Global Catalogue of Microorganisms (GCM) 10K type strain sequencing project: providing services to taxonomists for standard genome sequencing and annotation.</title>
        <authorList>
            <consortium name="The Broad Institute Genomics Platform"/>
            <consortium name="The Broad Institute Genome Sequencing Center for Infectious Disease"/>
            <person name="Wu L."/>
            <person name="Ma J."/>
        </authorList>
    </citation>
    <scope>NUCLEOTIDE SEQUENCE [LARGE SCALE GENOMIC DNA]</scope>
    <source>
        <strain evidence="4">CGMCC 1.12989</strain>
    </source>
</reference>
<keyword evidence="1" id="KW-0561">Oxygen transport</keyword>
<dbReference type="EMBL" id="JBHSDR010000006">
    <property type="protein sequence ID" value="MFC4295908.1"/>
    <property type="molecule type" value="Genomic_DNA"/>
</dbReference>
<evidence type="ECO:0000256" key="1">
    <source>
        <dbReference type="RuleBase" id="RU000356"/>
    </source>
</evidence>
<protein>
    <submittedName>
        <fullName evidence="3">Globin domain-containing protein</fullName>
    </submittedName>
</protein>
<keyword evidence="1" id="KW-0408">Iron</keyword>